<reference evidence="2" key="1">
    <citation type="submission" date="2022-10" db="EMBL/GenBank/DDBJ databases">
        <title>Tapping the CABI collections for fungal endophytes: first genome assemblies for Collariella, Neodidymelliopsis, Ascochyta clinopodiicola, Didymella pomorum, Didymosphaeria variabile, Neocosmospora piperis and Neocucurbitaria cava.</title>
        <authorList>
            <person name="Hill R."/>
        </authorList>
    </citation>
    <scope>NUCLEOTIDE SEQUENCE</scope>
    <source>
        <strain evidence="2">IMI 356814</strain>
    </source>
</reference>
<sequence length="262" mass="29070">MFELPGAKRVRRHELQSPASSPPSSPDPDEEALLRSIRSRLQNEYAFITADSDTVEAGHAANSDGEDEVELRLFAASSNALPKTDKIRLSSPGAGTGEPGFLLKKPRSYYFADEPTSEEEGALQAAAIEGSTVLELSKVPWPGCALPWKVQTISATGMKKEVLTGHPPALVTIDEQQRKRQRKGKKTRIAIRKKREATKEKHDQKARLAQEKEEGEREKRTRRNREKKVKKKAREKAKKASDGAVEGVAHEIVVEQEDAEQS</sequence>
<dbReference type="Pfam" id="PF09428">
    <property type="entry name" value="DUF2011"/>
    <property type="match status" value="1"/>
</dbReference>
<dbReference type="EMBL" id="JAPEUY010000009">
    <property type="protein sequence ID" value="KAJ4369794.1"/>
    <property type="molecule type" value="Genomic_DNA"/>
</dbReference>
<dbReference type="OrthoDB" id="5425061at2759"/>
<evidence type="ECO:0000313" key="2">
    <source>
        <dbReference type="EMBL" id="KAJ4369794.1"/>
    </source>
</evidence>
<gene>
    <name evidence="2" type="ORF">N0V83_005558</name>
</gene>
<feature type="region of interest" description="Disordered" evidence="1">
    <location>
        <begin position="1"/>
        <end position="32"/>
    </location>
</feature>
<dbReference type="AlphaFoldDB" id="A0A9W8Y873"/>
<feature type="compositionally biased region" description="Basic residues" evidence="1">
    <location>
        <begin position="220"/>
        <end position="237"/>
    </location>
</feature>
<accession>A0A9W8Y873</accession>
<evidence type="ECO:0000313" key="3">
    <source>
        <dbReference type="Proteomes" id="UP001140560"/>
    </source>
</evidence>
<feature type="compositionally biased region" description="Basic residues" evidence="1">
    <location>
        <begin position="179"/>
        <end position="196"/>
    </location>
</feature>
<feature type="compositionally biased region" description="Basic and acidic residues" evidence="1">
    <location>
        <begin position="197"/>
        <end position="219"/>
    </location>
</feature>
<dbReference type="InterPro" id="IPR018555">
    <property type="entry name" value="C630.06c-like"/>
</dbReference>
<dbReference type="Proteomes" id="UP001140560">
    <property type="component" value="Unassembled WGS sequence"/>
</dbReference>
<feature type="region of interest" description="Disordered" evidence="1">
    <location>
        <begin position="159"/>
        <end position="262"/>
    </location>
</feature>
<comment type="caution">
    <text evidence="2">The sequence shown here is derived from an EMBL/GenBank/DDBJ whole genome shotgun (WGS) entry which is preliminary data.</text>
</comment>
<proteinExistence type="predicted"/>
<name>A0A9W8Y873_9PLEO</name>
<evidence type="ECO:0000256" key="1">
    <source>
        <dbReference type="SAM" id="MobiDB-lite"/>
    </source>
</evidence>
<organism evidence="2 3">
    <name type="scientific">Neocucurbitaria cava</name>
    <dbReference type="NCBI Taxonomy" id="798079"/>
    <lineage>
        <taxon>Eukaryota</taxon>
        <taxon>Fungi</taxon>
        <taxon>Dikarya</taxon>
        <taxon>Ascomycota</taxon>
        <taxon>Pezizomycotina</taxon>
        <taxon>Dothideomycetes</taxon>
        <taxon>Pleosporomycetidae</taxon>
        <taxon>Pleosporales</taxon>
        <taxon>Pleosporineae</taxon>
        <taxon>Cucurbitariaceae</taxon>
        <taxon>Neocucurbitaria</taxon>
    </lineage>
</organism>
<protein>
    <submittedName>
        <fullName evidence="2">Uncharacterized protein</fullName>
    </submittedName>
</protein>
<keyword evidence="3" id="KW-1185">Reference proteome</keyword>